<accession>A0A2T4J730</accession>
<dbReference type="AlphaFoldDB" id="A0A2T4J730"/>
<keyword evidence="2" id="KW-1185">Reference proteome</keyword>
<name>A0A2T4J730_FUSBL</name>
<dbReference type="EMBL" id="PZKE01000012">
    <property type="protein sequence ID" value="PTE13712.1"/>
    <property type="molecule type" value="Genomic_DNA"/>
</dbReference>
<comment type="caution">
    <text evidence="1">The sequence shown here is derived from an EMBL/GenBank/DDBJ whole genome shotgun (WGS) entry which is preliminary data.</text>
</comment>
<evidence type="ECO:0000313" key="1">
    <source>
        <dbReference type="EMBL" id="PTE13712.1"/>
    </source>
</evidence>
<dbReference type="InterPro" id="IPR009531">
    <property type="entry name" value="DUF1150"/>
</dbReference>
<dbReference type="RefSeq" id="WP_107673970.1">
    <property type="nucleotide sequence ID" value="NZ_PZKE01000012.1"/>
</dbReference>
<sequence>MNTPFPGFPADNGRIAYVRPILVADLPEDLQAQADGAEVIYAVHSSDGKRLALVADRTLAFHLARAHDFAPVSVH</sequence>
<organism evidence="1 2">
    <name type="scientific">Fuscovulum blasticum DSM 2131</name>
    <dbReference type="NCBI Taxonomy" id="1188250"/>
    <lineage>
        <taxon>Bacteria</taxon>
        <taxon>Pseudomonadati</taxon>
        <taxon>Pseudomonadota</taxon>
        <taxon>Alphaproteobacteria</taxon>
        <taxon>Rhodobacterales</taxon>
        <taxon>Paracoccaceae</taxon>
        <taxon>Pseudogemmobacter</taxon>
    </lineage>
</organism>
<dbReference type="Pfam" id="PF06620">
    <property type="entry name" value="DUF1150"/>
    <property type="match status" value="1"/>
</dbReference>
<proteinExistence type="predicted"/>
<gene>
    <name evidence="1" type="ORF">C5F44_13020</name>
</gene>
<reference evidence="1 2" key="1">
    <citation type="submission" date="2018-03" db="EMBL/GenBank/DDBJ databases">
        <title>Rhodobacter blasticus.</title>
        <authorList>
            <person name="Meyer T.E."/>
            <person name="Miller S."/>
            <person name="Lodha T."/>
            <person name="Gandham S."/>
            <person name="Chintalapati S."/>
            <person name="Chintalapati V.R."/>
        </authorList>
    </citation>
    <scope>NUCLEOTIDE SEQUENCE [LARGE SCALE GENOMIC DNA]</scope>
    <source>
        <strain evidence="1 2">DSM 2131</strain>
    </source>
</reference>
<dbReference type="Proteomes" id="UP000241362">
    <property type="component" value="Unassembled WGS sequence"/>
</dbReference>
<evidence type="ECO:0000313" key="2">
    <source>
        <dbReference type="Proteomes" id="UP000241362"/>
    </source>
</evidence>
<protein>
    <submittedName>
        <fullName evidence="1">DUF1150 domain-containing protein</fullName>
    </submittedName>
</protein>